<dbReference type="AlphaFoldDB" id="A0A386PU25"/>
<dbReference type="Proteomes" id="UP000267208">
    <property type="component" value="Chromosome"/>
</dbReference>
<dbReference type="EMBL" id="CP031933">
    <property type="protein sequence ID" value="AYE38193.1"/>
    <property type="molecule type" value="Genomic_DNA"/>
</dbReference>
<feature type="transmembrane region" description="Helical" evidence="1">
    <location>
        <begin position="40"/>
        <end position="60"/>
    </location>
</feature>
<evidence type="ECO:0008006" key="4">
    <source>
        <dbReference type="Google" id="ProtNLM"/>
    </source>
</evidence>
<feature type="transmembrane region" description="Helical" evidence="1">
    <location>
        <begin position="72"/>
        <end position="95"/>
    </location>
</feature>
<evidence type="ECO:0000313" key="3">
    <source>
        <dbReference type="Proteomes" id="UP000267208"/>
    </source>
</evidence>
<gene>
    <name evidence="2" type="ORF">D1B17_05925</name>
</gene>
<keyword evidence="3" id="KW-1185">Reference proteome</keyword>
<name>A0A386PU25_9LACO</name>
<proteinExistence type="predicted"/>
<sequence>MKNDLAIKNYLFEEKEDLTMSVDKFKNLFLLRFKLLLKDFYLGTGSIIAIIFSILLQFTLSNAAFNGQKGQFILSMTVFFNSIMSAIMMISIPIAQEKEKNQLKISIEYLFTPLIPAFLIIMGINIILPLLSGVQMTPYFYIIYMFITMILTIISLIIGLLIGVSSKKISNTSYLITYTILFLTLIPQIGTSNGAFEKISDFIYTGVLLKMLMNVSTNQPIEINKFYLFIILIEFISLIILFLLLIRKKRAKINQ</sequence>
<feature type="transmembrane region" description="Helical" evidence="1">
    <location>
        <begin position="174"/>
        <end position="190"/>
    </location>
</feature>
<feature type="transmembrane region" description="Helical" evidence="1">
    <location>
        <begin position="107"/>
        <end position="127"/>
    </location>
</feature>
<accession>A0A386PU25</accession>
<reference evidence="3" key="1">
    <citation type="submission" date="2018-08" db="EMBL/GenBank/DDBJ databases">
        <title>Genome of Lactobacillus sp. HBUAS52074.</title>
        <authorList>
            <person name="Guo Z."/>
            <person name="Zhang Z.D."/>
        </authorList>
    </citation>
    <scope>NUCLEOTIDE SEQUENCE [LARGE SCALE GENOMIC DNA]</scope>
    <source>
        <strain evidence="3">HBUAS52074</strain>
    </source>
</reference>
<keyword evidence="1" id="KW-0472">Membrane</keyword>
<keyword evidence="1" id="KW-1133">Transmembrane helix</keyword>
<keyword evidence="1" id="KW-0812">Transmembrane</keyword>
<evidence type="ECO:0000256" key="1">
    <source>
        <dbReference type="SAM" id="Phobius"/>
    </source>
</evidence>
<feature type="transmembrane region" description="Helical" evidence="1">
    <location>
        <begin position="139"/>
        <end position="162"/>
    </location>
</feature>
<organism evidence="2 3">
    <name type="scientific">Companilactobacillus zhachilii</name>
    <dbReference type="NCBI Taxonomy" id="2304606"/>
    <lineage>
        <taxon>Bacteria</taxon>
        <taxon>Bacillati</taxon>
        <taxon>Bacillota</taxon>
        <taxon>Bacilli</taxon>
        <taxon>Lactobacillales</taxon>
        <taxon>Lactobacillaceae</taxon>
        <taxon>Companilactobacillus</taxon>
    </lineage>
</organism>
<evidence type="ECO:0000313" key="2">
    <source>
        <dbReference type="EMBL" id="AYE38193.1"/>
    </source>
</evidence>
<feature type="transmembrane region" description="Helical" evidence="1">
    <location>
        <begin position="226"/>
        <end position="246"/>
    </location>
</feature>
<dbReference type="RefSeq" id="WP_120142434.1">
    <property type="nucleotide sequence ID" value="NZ_CP031933.2"/>
</dbReference>
<protein>
    <recommendedName>
        <fullName evidence="4">ABC transporter permease</fullName>
    </recommendedName>
</protein>
<dbReference type="KEGG" id="lzh:D1B17_05925"/>
<dbReference type="OrthoDB" id="2323856at2"/>